<evidence type="ECO:0000256" key="6">
    <source>
        <dbReference type="ARBA" id="ARBA00022989"/>
    </source>
</evidence>
<feature type="compositionally biased region" description="Acidic residues" evidence="8">
    <location>
        <begin position="158"/>
        <end position="177"/>
    </location>
</feature>
<dbReference type="EMBL" id="JBFCZG010000008">
    <property type="protein sequence ID" value="KAL3419124.1"/>
    <property type="molecule type" value="Genomic_DNA"/>
</dbReference>
<keyword evidence="6 9" id="KW-1133">Transmembrane helix</keyword>
<feature type="compositionally biased region" description="Low complexity" evidence="8">
    <location>
        <begin position="20"/>
        <end position="32"/>
    </location>
</feature>
<dbReference type="InterPro" id="IPR004853">
    <property type="entry name" value="Sugar_P_trans_dom"/>
</dbReference>
<evidence type="ECO:0000256" key="3">
    <source>
        <dbReference type="ARBA" id="ARBA00010425"/>
    </source>
</evidence>
<feature type="compositionally biased region" description="Basic and acidic residues" evidence="8">
    <location>
        <begin position="148"/>
        <end position="157"/>
    </location>
</feature>
<accession>A0ABR4P730</accession>
<proteinExistence type="inferred from homology"/>
<feature type="region of interest" description="Disordered" evidence="8">
    <location>
        <begin position="1"/>
        <end position="201"/>
    </location>
</feature>
<feature type="region of interest" description="Disordered" evidence="8">
    <location>
        <begin position="564"/>
        <end position="638"/>
    </location>
</feature>
<keyword evidence="12" id="KW-1185">Reference proteome</keyword>
<gene>
    <name evidence="11" type="ORF">PVAG01_09346</name>
</gene>
<feature type="transmembrane region" description="Helical" evidence="9">
    <location>
        <begin position="344"/>
        <end position="368"/>
    </location>
</feature>
<evidence type="ECO:0000256" key="4">
    <source>
        <dbReference type="ARBA" id="ARBA00011182"/>
    </source>
</evidence>
<evidence type="ECO:0000313" key="11">
    <source>
        <dbReference type="EMBL" id="KAL3419124.1"/>
    </source>
</evidence>
<feature type="compositionally biased region" description="Basic residues" evidence="8">
    <location>
        <begin position="184"/>
        <end position="194"/>
    </location>
</feature>
<evidence type="ECO:0000256" key="5">
    <source>
        <dbReference type="ARBA" id="ARBA00022692"/>
    </source>
</evidence>
<feature type="transmembrane region" description="Helical" evidence="9">
    <location>
        <begin position="399"/>
        <end position="425"/>
    </location>
</feature>
<feature type="transmembrane region" description="Helical" evidence="9">
    <location>
        <begin position="437"/>
        <end position="455"/>
    </location>
</feature>
<evidence type="ECO:0000256" key="2">
    <source>
        <dbReference type="ARBA" id="ARBA00004477"/>
    </source>
</evidence>
<evidence type="ECO:0000256" key="9">
    <source>
        <dbReference type="SAM" id="Phobius"/>
    </source>
</evidence>
<name>A0ABR4P730_9HELO</name>
<feature type="transmembrane region" description="Helical" evidence="9">
    <location>
        <begin position="533"/>
        <end position="551"/>
    </location>
</feature>
<feature type="transmembrane region" description="Helical" evidence="9">
    <location>
        <begin position="320"/>
        <end position="338"/>
    </location>
</feature>
<feature type="transmembrane region" description="Helical" evidence="9">
    <location>
        <begin position="375"/>
        <end position="393"/>
    </location>
</feature>
<comment type="caution">
    <text evidence="11">The sequence shown here is derived from an EMBL/GenBank/DDBJ whole genome shotgun (WGS) entry which is preliminary data.</text>
</comment>
<comment type="function">
    <text evidence="1">Involved in the import of GDP-mannose from the cytoplasm into the Golgi lumen.</text>
</comment>
<organism evidence="11 12">
    <name type="scientific">Phlyctema vagabunda</name>
    <dbReference type="NCBI Taxonomy" id="108571"/>
    <lineage>
        <taxon>Eukaryota</taxon>
        <taxon>Fungi</taxon>
        <taxon>Dikarya</taxon>
        <taxon>Ascomycota</taxon>
        <taxon>Pezizomycotina</taxon>
        <taxon>Leotiomycetes</taxon>
        <taxon>Helotiales</taxon>
        <taxon>Dermateaceae</taxon>
        <taxon>Phlyctema</taxon>
    </lineage>
</organism>
<feature type="transmembrane region" description="Helical" evidence="9">
    <location>
        <begin position="505"/>
        <end position="527"/>
    </location>
</feature>
<dbReference type="PANTHER" id="PTHR11132">
    <property type="entry name" value="SOLUTE CARRIER FAMILY 35"/>
    <property type="match status" value="1"/>
</dbReference>
<feature type="compositionally biased region" description="Low complexity" evidence="8">
    <location>
        <begin position="575"/>
        <end position="586"/>
    </location>
</feature>
<comment type="similarity">
    <text evidence="3">Belongs to the TPT transporter family. SLC35D subfamily.</text>
</comment>
<feature type="compositionally biased region" description="Low complexity" evidence="8">
    <location>
        <begin position="39"/>
        <end position="50"/>
    </location>
</feature>
<sequence length="638" mass="70163">MMDEQRPTPSSRANAPDLRSATPSPRSSIIPSDHPPPSSSSSSRPSTKSPFPHPGLPRLPTVSDLLVARASNDEPDPAPDAVQAAESLNLHDQEMEPSQPSGHRRRRSSLMNNLEPGSKAKRTARSPSMLSRGIKEEEGKPSHSQQRGSDEDSKSTSEDLELEDLSEDDGLQDDEETGLTGRDRSKRKRRRRKNTQLDQRVAGDVKISAEEKKEADKNVVKNSIINGLLIVLWYLFSLSISIYNKWMFSPELLDFHFPLFTTCMHMLVQFALASLVLYCLPQLRPRYDSLSNPHNSQGTDSDQAQHEIDQKKPLMSRMFYFTRIGPCGIATGLDIGLGNMSLKFITLTFYTMCKSSSLAFVLLFAFLFRLETPSWRLVGIIGTMTVGVIMMVAGEVNFIPIGFILIISAAFFSGFRWALTQILLLRNPATSNPFSSIFYLAPIMFTTLFIIAVPVEGFPALWDGLGILVEKKGPILGPLLLLFPGTIAFCMTSAEFALLQRTSVVTLSIAGIFKEVVTILTAGIVFHDPLTKINISGLVVTIGAIVAYNWIKIRKMREDAQNEVHKSYAAQHHPSGTASGTGSGSDADGEDDDWDNEEAMFITADGDYLPKPDRVDGSSGAAADAPLLYPHGKKDNSD</sequence>
<evidence type="ECO:0000256" key="7">
    <source>
        <dbReference type="ARBA" id="ARBA00023136"/>
    </source>
</evidence>
<reference evidence="11 12" key="1">
    <citation type="submission" date="2024-06" db="EMBL/GenBank/DDBJ databases">
        <title>Complete genome of Phlyctema vagabunda strain 19-DSS-EL-015.</title>
        <authorList>
            <person name="Fiorenzani C."/>
        </authorList>
    </citation>
    <scope>NUCLEOTIDE SEQUENCE [LARGE SCALE GENOMIC DNA]</scope>
    <source>
        <strain evidence="11 12">19-DSS-EL-015</strain>
    </source>
</reference>
<evidence type="ECO:0000259" key="10">
    <source>
        <dbReference type="Pfam" id="PF03151"/>
    </source>
</evidence>
<dbReference type="InterPro" id="IPR050186">
    <property type="entry name" value="TPT_transporter"/>
</dbReference>
<keyword evidence="5 9" id="KW-0812">Transmembrane</keyword>
<dbReference type="Pfam" id="PF03151">
    <property type="entry name" value="TPT"/>
    <property type="match status" value="1"/>
</dbReference>
<evidence type="ECO:0000256" key="1">
    <source>
        <dbReference type="ARBA" id="ARBA00003420"/>
    </source>
</evidence>
<keyword evidence="7 9" id="KW-0472">Membrane</keyword>
<comment type="subcellular location">
    <subcellularLocation>
        <location evidence="2">Endoplasmic reticulum membrane</location>
        <topology evidence="2">Multi-pass membrane protein</topology>
    </subcellularLocation>
</comment>
<feature type="transmembrane region" description="Helical" evidence="9">
    <location>
        <begin position="255"/>
        <end position="280"/>
    </location>
</feature>
<protein>
    <submittedName>
        <fullName evidence="11">Triose-phosphate transporter</fullName>
    </submittedName>
</protein>
<evidence type="ECO:0000313" key="12">
    <source>
        <dbReference type="Proteomes" id="UP001629113"/>
    </source>
</evidence>
<comment type="subunit">
    <text evidence="4">Homooligomer.</text>
</comment>
<feature type="transmembrane region" description="Helical" evidence="9">
    <location>
        <begin position="475"/>
        <end position="498"/>
    </location>
</feature>
<dbReference type="Proteomes" id="UP001629113">
    <property type="component" value="Unassembled WGS sequence"/>
</dbReference>
<feature type="compositionally biased region" description="Acidic residues" evidence="8">
    <location>
        <begin position="587"/>
        <end position="598"/>
    </location>
</feature>
<feature type="domain" description="Sugar phosphate transporter" evidence="10">
    <location>
        <begin position="227"/>
        <end position="549"/>
    </location>
</feature>
<feature type="transmembrane region" description="Helical" evidence="9">
    <location>
        <begin position="223"/>
        <end position="243"/>
    </location>
</feature>
<evidence type="ECO:0000256" key="8">
    <source>
        <dbReference type="SAM" id="MobiDB-lite"/>
    </source>
</evidence>